<proteinExistence type="predicted"/>
<dbReference type="HOGENOM" id="CLU_3373442_0_0_7"/>
<keyword evidence="3" id="KW-1185">Reference proteome</keyword>
<dbReference type="EMBL" id="AE017285">
    <property type="protein sequence ID" value="AAS97608.1"/>
    <property type="molecule type" value="Genomic_DNA"/>
</dbReference>
<evidence type="ECO:0000313" key="3">
    <source>
        <dbReference type="Proteomes" id="UP000002194"/>
    </source>
</evidence>
<keyword evidence="1" id="KW-0812">Transmembrane</keyword>
<keyword evidence="1" id="KW-0472">Membrane</keyword>
<evidence type="ECO:0000313" key="2">
    <source>
        <dbReference type="EMBL" id="AAS97608.1"/>
    </source>
</evidence>
<gene>
    <name evidence="2" type="ordered locus">DVU_3138</name>
</gene>
<dbReference type="EnsemblBacteria" id="AAS97608">
    <property type="protein sequence ID" value="AAS97608"/>
    <property type="gene ID" value="DVU_3138"/>
</dbReference>
<reference evidence="2 3" key="1">
    <citation type="journal article" date="2004" name="Nat. Biotechnol.">
        <title>The genome sequence of the anaerobic, sulfate-reducing bacterium Desulfovibrio vulgaris Hildenborough.</title>
        <authorList>
            <person name="Heidelberg J.F."/>
            <person name="Seshadri R."/>
            <person name="Haveman S.A."/>
            <person name="Hemme C.L."/>
            <person name="Paulsen I.T."/>
            <person name="Kolonay J.F."/>
            <person name="Eisen J.A."/>
            <person name="Ward N."/>
            <person name="Methe B."/>
            <person name="Brinkac L.M."/>
            <person name="Daugherty S.C."/>
            <person name="Deboy R.T."/>
            <person name="Dodson R.J."/>
            <person name="Durkin A.S."/>
            <person name="Madupu R."/>
            <person name="Nelson W.C."/>
            <person name="Sullivan S.A."/>
            <person name="Fouts D."/>
            <person name="Haft D.H."/>
            <person name="Selengut J."/>
            <person name="Peterson J.D."/>
            <person name="Davidsen T.M."/>
            <person name="Zafar N."/>
            <person name="Zhou L."/>
            <person name="Radune D."/>
            <person name="Dimitrov G."/>
            <person name="Hance M."/>
            <person name="Tran K."/>
            <person name="Khouri H."/>
            <person name="Gill J."/>
            <person name="Utterback T.R."/>
            <person name="Feldblyum T.V."/>
            <person name="Wall J.D."/>
            <person name="Voordouw G."/>
            <person name="Fraser C.M."/>
        </authorList>
    </citation>
    <scope>NUCLEOTIDE SEQUENCE [LARGE SCALE GENOMIC DNA]</scope>
    <source>
        <strain evidence="3">ATCC 29579 / DSM 644 / NCIMB 8303 / VKM B-1760 / Hildenborough</strain>
    </source>
</reference>
<dbReference type="AlphaFoldDB" id="Q726H0"/>
<sequence>MLVILCVHANMCLCLVRCVVLVLLGSIIAYSSRK</sequence>
<accession>Q726H0</accession>
<protein>
    <submittedName>
        <fullName evidence="2">Uncharacterized protein</fullName>
    </submittedName>
</protein>
<keyword evidence="1" id="KW-1133">Transmembrane helix</keyword>
<feature type="transmembrane region" description="Helical" evidence="1">
    <location>
        <begin position="12"/>
        <end position="31"/>
    </location>
</feature>
<organism evidence="2 3">
    <name type="scientific">Nitratidesulfovibrio vulgaris (strain ATCC 29579 / DSM 644 / CCUG 34227 / NCIMB 8303 / VKM B-1760 / Hildenborough)</name>
    <name type="common">Desulfovibrio vulgaris</name>
    <dbReference type="NCBI Taxonomy" id="882"/>
    <lineage>
        <taxon>Bacteria</taxon>
        <taxon>Pseudomonadati</taxon>
        <taxon>Thermodesulfobacteriota</taxon>
        <taxon>Desulfovibrionia</taxon>
        <taxon>Desulfovibrionales</taxon>
        <taxon>Desulfovibrionaceae</taxon>
        <taxon>Nitratidesulfovibrio</taxon>
    </lineage>
</organism>
<dbReference type="PaxDb" id="882-DVU_3138"/>
<dbReference type="Proteomes" id="UP000002194">
    <property type="component" value="Chromosome"/>
</dbReference>
<name>Q726H0_NITV2</name>
<dbReference type="KEGG" id="dvu:DVU_3138"/>
<evidence type="ECO:0000256" key="1">
    <source>
        <dbReference type="SAM" id="Phobius"/>
    </source>
</evidence>